<proteinExistence type="predicted"/>
<dbReference type="NCBIfam" id="TIGR00369">
    <property type="entry name" value="unchar_dom_1"/>
    <property type="match status" value="1"/>
</dbReference>
<dbReference type="STRING" id="634436.SAMN05216361_2824"/>
<reference evidence="4" key="1">
    <citation type="submission" date="2016-11" db="EMBL/GenBank/DDBJ databases">
        <authorList>
            <person name="Varghese N."/>
            <person name="Submissions S."/>
        </authorList>
    </citation>
    <scope>NUCLEOTIDE SEQUENCE [LARGE SCALE GENOMIC DNA]</scope>
    <source>
        <strain evidence="4">CGMCC 1.8995</strain>
    </source>
</reference>
<name>A0A1M5LX83_9ALTE</name>
<gene>
    <name evidence="3" type="ORF">SAMN05216361_2824</name>
</gene>
<evidence type="ECO:0000313" key="4">
    <source>
        <dbReference type="Proteomes" id="UP000184520"/>
    </source>
</evidence>
<dbReference type="SUPFAM" id="SSF54637">
    <property type="entry name" value="Thioesterase/thiol ester dehydrase-isomerase"/>
    <property type="match status" value="1"/>
</dbReference>
<dbReference type="CDD" id="cd03443">
    <property type="entry name" value="PaaI_thioesterase"/>
    <property type="match status" value="1"/>
</dbReference>
<protein>
    <submittedName>
        <fullName evidence="3">Uncharacterized domain 1-containing protein</fullName>
    </submittedName>
</protein>
<organism evidence="3 4">
    <name type="scientific">Marisediminitalea aggregata</name>
    <dbReference type="NCBI Taxonomy" id="634436"/>
    <lineage>
        <taxon>Bacteria</taxon>
        <taxon>Pseudomonadati</taxon>
        <taxon>Pseudomonadota</taxon>
        <taxon>Gammaproteobacteria</taxon>
        <taxon>Alteromonadales</taxon>
        <taxon>Alteromonadaceae</taxon>
        <taxon>Marisediminitalea</taxon>
    </lineage>
</organism>
<dbReference type="EMBL" id="FQWD01000004">
    <property type="protein sequence ID" value="SHG69606.1"/>
    <property type="molecule type" value="Genomic_DNA"/>
</dbReference>
<keyword evidence="1" id="KW-0378">Hydrolase</keyword>
<evidence type="ECO:0000256" key="1">
    <source>
        <dbReference type="ARBA" id="ARBA00022801"/>
    </source>
</evidence>
<dbReference type="Gene3D" id="3.10.129.10">
    <property type="entry name" value="Hotdog Thioesterase"/>
    <property type="match status" value="1"/>
</dbReference>
<dbReference type="InterPro" id="IPR006683">
    <property type="entry name" value="Thioestr_dom"/>
</dbReference>
<accession>A0A1M5LX83</accession>
<sequence length="148" mass="16067">MTGGAAVKLPDMAYELMETGYHAMLNYQHRDWGKGFSTVTLQIEPRHLNLAGVLHGGVLSGLLDIVCAQSGIYFPDEQVIRRSVTLSLTTTFTGQCSEGLITACGKVRAQGRRIYSASGEVKDAQGNLLAFGEGTFRYRSQDPIPANK</sequence>
<dbReference type="Proteomes" id="UP000184520">
    <property type="component" value="Unassembled WGS sequence"/>
</dbReference>
<dbReference type="Pfam" id="PF03061">
    <property type="entry name" value="4HBT"/>
    <property type="match status" value="1"/>
</dbReference>
<dbReference type="RefSeq" id="WP_245819200.1">
    <property type="nucleotide sequence ID" value="NZ_FQWD01000004.1"/>
</dbReference>
<dbReference type="AlphaFoldDB" id="A0A1M5LX83"/>
<dbReference type="InterPro" id="IPR029069">
    <property type="entry name" value="HotDog_dom_sf"/>
</dbReference>
<keyword evidence="4" id="KW-1185">Reference proteome</keyword>
<evidence type="ECO:0000259" key="2">
    <source>
        <dbReference type="Pfam" id="PF03061"/>
    </source>
</evidence>
<dbReference type="GO" id="GO:0016289">
    <property type="term" value="F:acyl-CoA hydrolase activity"/>
    <property type="evidence" value="ECO:0007669"/>
    <property type="project" value="UniProtKB-ARBA"/>
</dbReference>
<evidence type="ECO:0000313" key="3">
    <source>
        <dbReference type="EMBL" id="SHG69606.1"/>
    </source>
</evidence>
<dbReference type="InterPro" id="IPR003736">
    <property type="entry name" value="PAAI_dom"/>
</dbReference>
<feature type="domain" description="Thioesterase" evidence="2">
    <location>
        <begin position="52"/>
        <end position="129"/>
    </location>
</feature>